<feature type="transmembrane region" description="Helical" evidence="3">
    <location>
        <begin position="460"/>
        <end position="485"/>
    </location>
</feature>
<dbReference type="AlphaFoldDB" id="A0A8T8DYB4"/>
<feature type="compositionally biased region" description="Low complexity" evidence="2">
    <location>
        <begin position="807"/>
        <end position="817"/>
    </location>
</feature>
<sequence>MGALSKLKGSIEIDHSGAKSAIEDVQGQAEDMGSSFESTGQRMQSAGKSMTAGVTAPLAAMGGAAAKTAADFEKSMQQSVAIMGDVSEAERNKLEKTAREVATSTSKSHEEAAQSYYYLASSGMDAAESMEAMPEVAALAEAGQMDMAEATDVATDTLSAFGMEASELSNVTDTMTGTVNRHNQTMQGLGSAMSQVAPVASGLGMSVEEVSAALGTMGDVGIKAEKAGTGLRSALSSLSNPTGATADAIDRLGLNVQDAEGNMRPLHDIIGQLEESGASTADVLQLFGNEAGPAMQALVDQGSDALRNEAQALSELDGETQKVAETQRNSLHGSLELLKSSVADLAIEFGSVLTPYIRQAADLATNLADRFSGLGKTTQTVIVAVGGVAAALGPLLIAFGALIGPLSTAVAYLGGSGLVAAIGSLLPSLGALVAPLSSLTAIVSGLLAPLTGLVGSMGAFGTAVLGVLGPIGLLVAAIGGIGYVLSENREIVRKFANQAIGKLKSVASDAATWLEANAPGLLKSAFKKIGEGIRFIVLDIYNAVTGNGDSLIKSMIIDAASWLINEGPGLLKRAAKLAFDAIMAAAKGLYQGLIGNSLIPDMFEDVAAYIKSTAVSLVKGAINGYISAVKTGFKWLYGTGENSLYGSVTSALSSIADWITDTGSSKVEGGIDTVVSKVESAAEWMTGTGDDTLYGDVTGMFGDLTNWLDNDWDIAGTLSSAFSAAGDAAAEGFRGAFNEVIPSSIDIPDAAVAAANALGADINGGSISLPQLDVGGRIRKTGRAVVHKGEQVMQADQVQRLENLANAADSSDSASSQSGGGGDTVVTIDLGNLPDDAYIRVKDLERSIKQSIEQDVRIAEETTPGA</sequence>
<dbReference type="EMBL" id="CP069188">
    <property type="protein sequence ID" value="QRV14223.1"/>
    <property type="molecule type" value="Genomic_DNA"/>
</dbReference>
<feature type="transmembrane region" description="Helical" evidence="3">
    <location>
        <begin position="433"/>
        <end position="454"/>
    </location>
</feature>
<dbReference type="PANTHER" id="PTHR37813:SF1">
    <property type="entry name" value="FELS-2 PROPHAGE PROTEIN"/>
    <property type="match status" value="1"/>
</dbReference>
<dbReference type="PANTHER" id="PTHR37813">
    <property type="entry name" value="FELS-2 PROPHAGE PROTEIN"/>
    <property type="match status" value="1"/>
</dbReference>
<keyword evidence="3" id="KW-0472">Membrane</keyword>
<evidence type="ECO:0000256" key="1">
    <source>
        <dbReference type="ARBA" id="ARBA00022612"/>
    </source>
</evidence>
<reference evidence="5 6" key="1">
    <citation type="submission" date="2021-01" db="EMBL/GenBank/DDBJ databases">
        <title>Genome Sequence and Methylation Pattern of Haloterrigena salifodinae BOL5-1, An Extremely Halophilic Archaeon from a Bolivian Salt Mine.</title>
        <authorList>
            <person name="DasSarma P."/>
            <person name="Anton B.P."/>
            <person name="DasSarma S.L."/>
            <person name="von Ehrenheim H.A.L."/>
            <person name="Martinez F.L."/>
            <person name="Guzman D."/>
            <person name="Roberts R.J."/>
            <person name="DasSarma S."/>
        </authorList>
    </citation>
    <scope>NUCLEOTIDE SEQUENCE [LARGE SCALE GENOMIC DNA]</scope>
    <source>
        <strain evidence="5 6">BOL5-1</strain>
    </source>
</reference>
<dbReference type="Pfam" id="PF10145">
    <property type="entry name" value="PhageMin_Tail"/>
    <property type="match status" value="1"/>
</dbReference>
<accession>A0A8T8DYB4</accession>
<dbReference type="InterPro" id="IPR010090">
    <property type="entry name" value="Phage_tape_meas"/>
</dbReference>
<dbReference type="KEGG" id="hsal:JMJ58_14905"/>
<keyword evidence="3" id="KW-1133">Transmembrane helix</keyword>
<gene>
    <name evidence="5" type="ORF">JMJ58_14905</name>
</gene>
<organism evidence="5 6">
    <name type="scientific">Haloterrigena salifodinae</name>
    <dbReference type="NCBI Taxonomy" id="2675099"/>
    <lineage>
        <taxon>Archaea</taxon>
        <taxon>Methanobacteriati</taxon>
        <taxon>Methanobacteriota</taxon>
        <taxon>Stenosarchaea group</taxon>
        <taxon>Halobacteria</taxon>
        <taxon>Halobacteriales</taxon>
        <taxon>Natrialbaceae</taxon>
        <taxon>Haloterrigena</taxon>
    </lineage>
</organism>
<evidence type="ECO:0000313" key="5">
    <source>
        <dbReference type="EMBL" id="QRV14223.1"/>
    </source>
</evidence>
<keyword evidence="1" id="KW-1188">Viral release from host cell</keyword>
<dbReference type="Proteomes" id="UP000637819">
    <property type="component" value="Chromosome"/>
</dbReference>
<feature type="transmembrane region" description="Helical" evidence="3">
    <location>
        <begin position="380"/>
        <end position="403"/>
    </location>
</feature>
<dbReference type="OrthoDB" id="125399at2157"/>
<keyword evidence="3" id="KW-0812">Transmembrane</keyword>
<evidence type="ECO:0000259" key="4">
    <source>
        <dbReference type="Pfam" id="PF10145"/>
    </source>
</evidence>
<dbReference type="NCBIfam" id="TIGR01760">
    <property type="entry name" value="tape_meas_TP901"/>
    <property type="match status" value="1"/>
</dbReference>
<evidence type="ECO:0000256" key="2">
    <source>
        <dbReference type="SAM" id="MobiDB-lite"/>
    </source>
</evidence>
<keyword evidence="6" id="KW-1185">Reference proteome</keyword>
<feature type="domain" description="Phage tail tape measure protein" evidence="4">
    <location>
        <begin position="95"/>
        <end position="280"/>
    </location>
</feature>
<evidence type="ECO:0000313" key="6">
    <source>
        <dbReference type="Proteomes" id="UP000637819"/>
    </source>
</evidence>
<protein>
    <submittedName>
        <fullName evidence="5">Phage tail tape measure protein</fullName>
    </submittedName>
</protein>
<feature type="transmembrane region" description="Helical" evidence="3">
    <location>
        <begin position="409"/>
        <end position="426"/>
    </location>
</feature>
<evidence type="ECO:0000256" key="3">
    <source>
        <dbReference type="SAM" id="Phobius"/>
    </source>
</evidence>
<name>A0A8T8DYB4_9EURY</name>
<dbReference type="RefSeq" id="WP_204747077.1">
    <property type="nucleotide sequence ID" value="NZ_CP069188.1"/>
</dbReference>
<proteinExistence type="predicted"/>
<feature type="region of interest" description="Disordered" evidence="2">
    <location>
        <begin position="806"/>
        <end position="829"/>
    </location>
</feature>
<dbReference type="GeneID" id="62876439"/>